<evidence type="ECO:0000313" key="2">
    <source>
        <dbReference type="Proteomes" id="UP000010448"/>
    </source>
</evidence>
<gene>
    <name evidence="1" type="ORF">CSV86_022095</name>
</gene>
<dbReference type="Gene3D" id="3.30.160.670">
    <property type="match status" value="1"/>
</dbReference>
<dbReference type="EMBL" id="AMWJ02000002">
    <property type="protein sequence ID" value="NNJ17677.1"/>
    <property type="molecule type" value="Genomic_DNA"/>
</dbReference>
<name>L1M001_9PSED</name>
<sequence>MRYPVVLALTCLTLTACQGSNPYVASSNPLPPAPPQAANTFDRSAYPAPARDYGRYRNWSWRDGRLPAGSASIDPAQLAEAVSNALDQRGLRPARNGLGDLLVSADMHLERRLRQYRDDDYCPYGPYGPYGGYGGMGYGRGPYGSGYGIYGSVPVVRTYEVEVMVVRVDLFDAGSGQPVWSASAETASQGSLAERADALREAVYKAMSGYPPS</sequence>
<keyword evidence="2" id="KW-1185">Reference proteome</keyword>
<dbReference type="InterPro" id="IPR025411">
    <property type="entry name" value="DUF4136"/>
</dbReference>
<dbReference type="OrthoDB" id="7030024at2"/>
<organism evidence="1 2">
    <name type="scientific">Pseudomonas bharatica CSV86</name>
    <dbReference type="NCBI Taxonomy" id="1005395"/>
    <lineage>
        <taxon>Bacteria</taxon>
        <taxon>Pseudomonadati</taxon>
        <taxon>Pseudomonadota</taxon>
        <taxon>Gammaproteobacteria</taxon>
        <taxon>Pseudomonadales</taxon>
        <taxon>Pseudomonadaceae</taxon>
        <taxon>Pseudomonas</taxon>
        <taxon>Pseudomonas bharatica</taxon>
    </lineage>
</organism>
<dbReference type="eggNOG" id="ENOG5031H38">
    <property type="taxonomic scope" value="Bacteria"/>
</dbReference>
<dbReference type="PROSITE" id="PS51257">
    <property type="entry name" value="PROKAR_LIPOPROTEIN"/>
    <property type="match status" value="1"/>
</dbReference>
<accession>L1M001</accession>
<reference evidence="1 2" key="1">
    <citation type="journal article" date="2013" name="Genome Announc.">
        <title>Genome Sequence of Naphthalene-Degrading Soil Bacterium Pseudomonas putida CSV86.</title>
        <authorList>
            <person name="Phale P.S."/>
            <person name="Paliwal V."/>
            <person name="Raju S.C."/>
            <person name="Modak A."/>
            <person name="Purohit H.J."/>
        </authorList>
    </citation>
    <scope>NUCLEOTIDE SEQUENCE [LARGE SCALE GENOMIC DNA]</scope>
    <source>
        <strain evidence="1 2">CSV86</strain>
    </source>
</reference>
<protein>
    <submittedName>
        <fullName evidence="1">DUF4136 domain-containing protein</fullName>
    </submittedName>
</protein>
<dbReference type="Pfam" id="PF13590">
    <property type="entry name" value="DUF4136"/>
    <property type="match status" value="1"/>
</dbReference>
<proteinExistence type="predicted"/>
<evidence type="ECO:0000313" key="1">
    <source>
        <dbReference type="EMBL" id="NNJ17677.1"/>
    </source>
</evidence>
<comment type="caution">
    <text evidence="1">The sequence shown here is derived from an EMBL/GenBank/DDBJ whole genome shotgun (WGS) entry which is preliminary data.</text>
</comment>
<dbReference type="AlphaFoldDB" id="L1M001"/>
<dbReference type="Proteomes" id="UP000010448">
    <property type="component" value="Unassembled WGS sequence"/>
</dbReference>
<dbReference type="RefSeq" id="WP_009400807.1">
    <property type="nucleotide sequence ID" value="NZ_AMWJ02000002.1"/>
</dbReference>